<keyword evidence="2" id="KW-0238">DNA-binding</keyword>
<dbReference type="InterPro" id="IPR010982">
    <property type="entry name" value="Lambda_DNA-bd_dom_sf"/>
</dbReference>
<dbReference type="SUPFAM" id="SSF53822">
    <property type="entry name" value="Periplasmic binding protein-like I"/>
    <property type="match status" value="1"/>
</dbReference>
<dbReference type="PROSITE" id="PS50932">
    <property type="entry name" value="HTH_LACI_2"/>
    <property type="match status" value="1"/>
</dbReference>
<name>A0A0K6HNM8_9HYPH</name>
<dbReference type="PANTHER" id="PTHR30146:SF33">
    <property type="entry name" value="TRANSCRIPTIONAL REGULATOR"/>
    <property type="match status" value="1"/>
</dbReference>
<dbReference type="InterPro" id="IPR000843">
    <property type="entry name" value="HTH_LacI"/>
</dbReference>
<dbReference type="Pfam" id="PF00356">
    <property type="entry name" value="LacI"/>
    <property type="match status" value="1"/>
</dbReference>
<dbReference type="Pfam" id="PF13377">
    <property type="entry name" value="Peripla_BP_3"/>
    <property type="match status" value="1"/>
</dbReference>
<dbReference type="SMART" id="SM00354">
    <property type="entry name" value="HTH_LACI"/>
    <property type="match status" value="1"/>
</dbReference>
<dbReference type="PANTHER" id="PTHR30146">
    <property type="entry name" value="LACI-RELATED TRANSCRIPTIONAL REPRESSOR"/>
    <property type="match status" value="1"/>
</dbReference>
<dbReference type="GO" id="GO:0000976">
    <property type="term" value="F:transcription cis-regulatory region binding"/>
    <property type="evidence" value="ECO:0007669"/>
    <property type="project" value="TreeGrafter"/>
</dbReference>
<dbReference type="EMBL" id="CYHE01000001">
    <property type="protein sequence ID" value="CUA92403.1"/>
    <property type="molecule type" value="Genomic_DNA"/>
</dbReference>
<dbReference type="Proteomes" id="UP000183900">
    <property type="component" value="Unassembled WGS sequence"/>
</dbReference>
<gene>
    <name evidence="5" type="ORF">Ga0061067_101517</name>
</gene>
<evidence type="ECO:0000256" key="2">
    <source>
        <dbReference type="ARBA" id="ARBA00023125"/>
    </source>
</evidence>
<dbReference type="CDD" id="cd01575">
    <property type="entry name" value="PBP1_GntR"/>
    <property type="match status" value="1"/>
</dbReference>
<protein>
    <submittedName>
        <fullName evidence="5">Transcriptional regulator, LacI family</fullName>
    </submittedName>
</protein>
<evidence type="ECO:0000256" key="1">
    <source>
        <dbReference type="ARBA" id="ARBA00023015"/>
    </source>
</evidence>
<accession>A0A0K6HNM8</accession>
<dbReference type="InterPro" id="IPR046335">
    <property type="entry name" value="LacI/GalR-like_sensor"/>
</dbReference>
<evidence type="ECO:0000256" key="3">
    <source>
        <dbReference type="ARBA" id="ARBA00023163"/>
    </source>
</evidence>
<dbReference type="PROSITE" id="PS00356">
    <property type="entry name" value="HTH_LACI_1"/>
    <property type="match status" value="1"/>
</dbReference>
<keyword evidence="1" id="KW-0805">Transcription regulation</keyword>
<dbReference type="Gene3D" id="1.10.260.40">
    <property type="entry name" value="lambda repressor-like DNA-binding domains"/>
    <property type="match status" value="1"/>
</dbReference>
<feature type="domain" description="HTH lacI-type" evidence="4">
    <location>
        <begin position="26"/>
        <end position="80"/>
    </location>
</feature>
<proteinExistence type="predicted"/>
<dbReference type="GO" id="GO:0003700">
    <property type="term" value="F:DNA-binding transcription factor activity"/>
    <property type="evidence" value="ECO:0007669"/>
    <property type="project" value="TreeGrafter"/>
</dbReference>
<evidence type="ECO:0000259" key="4">
    <source>
        <dbReference type="PROSITE" id="PS50932"/>
    </source>
</evidence>
<keyword evidence="3" id="KW-0804">Transcription</keyword>
<dbReference type="AlphaFoldDB" id="A0A0K6HNM8"/>
<evidence type="ECO:0000313" key="5">
    <source>
        <dbReference type="EMBL" id="CUA92403.1"/>
    </source>
</evidence>
<sequence>MDDIDNKLDDIDNKFERQALPEERPVTIADLAVRAGVSPMTVSKALRDTGRLSAGTRARIKQLADELGYVPNSLAGALSSRTSKLVAVLIPSISDHVYAEVLGGIHGVLRPEGLQTFIGETFFDPGLEESLLRTMLSLKPAGLLVSGGILRTEKAQALLERRQVPAVQMWDQRNAGLDAAVGVDHAGAGRMAARRLLDAGLRRLAYVGSQLEADLCARERFKGFAAEVSAAGARLTVLDGGTLPRQVESGTLLVQQLLGSVPDVEGIHFLNDAMAAGGLRYLFETGIDVPGQVSVIGFNGTAHAFSIRTRLTTLDLPRLQLGRQAACCLLQLCRKNSPVPGQEIGLRIIEGNTTRPLLPDWGRERAVAESAS</sequence>
<dbReference type="InterPro" id="IPR028082">
    <property type="entry name" value="Peripla_BP_I"/>
</dbReference>
<dbReference type="SUPFAM" id="SSF47413">
    <property type="entry name" value="lambda repressor-like DNA-binding domains"/>
    <property type="match status" value="1"/>
</dbReference>
<dbReference type="Gene3D" id="3.40.50.2300">
    <property type="match status" value="2"/>
</dbReference>
<keyword evidence="6" id="KW-1185">Reference proteome</keyword>
<evidence type="ECO:0000313" key="6">
    <source>
        <dbReference type="Proteomes" id="UP000183900"/>
    </source>
</evidence>
<organism evidence="5 6">
    <name type="scientific">Pannonibacter indicus</name>
    <dbReference type="NCBI Taxonomy" id="466044"/>
    <lineage>
        <taxon>Bacteria</taxon>
        <taxon>Pseudomonadati</taxon>
        <taxon>Pseudomonadota</taxon>
        <taxon>Alphaproteobacteria</taxon>
        <taxon>Hyphomicrobiales</taxon>
        <taxon>Stappiaceae</taxon>
        <taxon>Pannonibacter</taxon>
    </lineage>
</organism>
<dbReference type="CDD" id="cd01392">
    <property type="entry name" value="HTH_LacI"/>
    <property type="match status" value="1"/>
</dbReference>
<reference evidence="6" key="1">
    <citation type="submission" date="2015-08" db="EMBL/GenBank/DDBJ databases">
        <authorList>
            <person name="Varghese N."/>
        </authorList>
    </citation>
    <scope>NUCLEOTIDE SEQUENCE [LARGE SCALE GENOMIC DNA]</scope>
    <source>
        <strain evidence="6">DSM 23407</strain>
    </source>
</reference>